<sequence length="321" mass="37227">MKNNAKRPICIAEYVPVNGIRQFLYHRGTNPANPVLLFLHGGPGSAESLFTRAFQESWEEIYTVVHWDQRGTGKTLTKNPDQLPDFELLMQDLLVVIQYLKTKYDKRKIVILGHSWGSILGSMLIRRYPEEVSYFIAVGPVINMLENERIGYNKVKEMIEQAGDHKSLARLKSIGEYPGSRIVFNREFLEKCEKVRKLQGKYNLAIKLGLGAWLTVFKSPIFRLSDITAFMKIFKANAKLHEFLGDFDLRKEKAEYQVPVYYLLGENDWQAPYVLAQQYFEEIVAPNKGLYMIPDAGHMTMMDQPDLFYKALHKVYEMERQ</sequence>
<comment type="caution">
    <text evidence="4">The sequence shown here is derived from an EMBL/GenBank/DDBJ whole genome shotgun (WGS) entry which is preliminary data.</text>
</comment>
<evidence type="ECO:0000313" key="5">
    <source>
        <dbReference type="Proteomes" id="UP000272464"/>
    </source>
</evidence>
<dbReference type="InterPro" id="IPR000073">
    <property type="entry name" value="AB_hydrolase_1"/>
</dbReference>
<dbReference type="Gene3D" id="3.40.50.1820">
    <property type="entry name" value="alpha/beta hydrolase"/>
    <property type="match status" value="1"/>
</dbReference>
<evidence type="ECO:0000259" key="3">
    <source>
        <dbReference type="Pfam" id="PF12697"/>
    </source>
</evidence>
<dbReference type="EMBL" id="RZNX01000006">
    <property type="protein sequence ID" value="RUT29602.1"/>
    <property type="molecule type" value="Genomic_DNA"/>
</dbReference>
<dbReference type="PANTHER" id="PTHR43798">
    <property type="entry name" value="MONOACYLGLYCEROL LIPASE"/>
    <property type="match status" value="1"/>
</dbReference>
<dbReference type="InterPro" id="IPR029058">
    <property type="entry name" value="AB_hydrolase_fold"/>
</dbReference>
<keyword evidence="5" id="KW-1185">Reference proteome</keyword>
<dbReference type="InterPro" id="IPR050266">
    <property type="entry name" value="AB_hydrolase_sf"/>
</dbReference>
<evidence type="ECO:0000256" key="1">
    <source>
        <dbReference type="ARBA" id="ARBA00010088"/>
    </source>
</evidence>
<dbReference type="Proteomes" id="UP000272464">
    <property type="component" value="Unassembled WGS sequence"/>
</dbReference>
<reference evidence="4 5" key="1">
    <citation type="submission" date="2018-12" db="EMBL/GenBank/DDBJ databases">
        <authorList>
            <person name="Sun L."/>
            <person name="Chen Z."/>
        </authorList>
    </citation>
    <scope>NUCLEOTIDE SEQUENCE [LARGE SCALE GENOMIC DNA]</scope>
    <source>
        <strain evidence="4 5">3-5-3</strain>
    </source>
</reference>
<name>A0A3S1B727_9BACL</name>
<dbReference type="OrthoDB" id="53505at2"/>
<proteinExistence type="inferred from homology"/>
<dbReference type="PANTHER" id="PTHR43798:SF33">
    <property type="entry name" value="HYDROLASE, PUTATIVE (AFU_ORTHOLOGUE AFUA_2G14860)-RELATED"/>
    <property type="match status" value="1"/>
</dbReference>
<dbReference type="InterPro" id="IPR002410">
    <property type="entry name" value="Peptidase_S33"/>
</dbReference>
<comment type="similarity">
    <text evidence="1">Belongs to the peptidase S33 family.</text>
</comment>
<accession>A0A3S1B727</accession>
<dbReference type="GO" id="GO:0016020">
    <property type="term" value="C:membrane"/>
    <property type="evidence" value="ECO:0007669"/>
    <property type="project" value="TreeGrafter"/>
</dbReference>
<dbReference type="SUPFAM" id="SSF53474">
    <property type="entry name" value="alpha/beta-Hydrolases"/>
    <property type="match status" value="1"/>
</dbReference>
<evidence type="ECO:0000313" key="4">
    <source>
        <dbReference type="EMBL" id="RUT29602.1"/>
    </source>
</evidence>
<keyword evidence="2 4" id="KW-0378">Hydrolase</keyword>
<organism evidence="4 5">
    <name type="scientific">Paenibacillus zeisoli</name>
    <dbReference type="NCBI Taxonomy" id="2496267"/>
    <lineage>
        <taxon>Bacteria</taxon>
        <taxon>Bacillati</taxon>
        <taxon>Bacillota</taxon>
        <taxon>Bacilli</taxon>
        <taxon>Bacillales</taxon>
        <taxon>Paenibacillaceae</taxon>
        <taxon>Paenibacillus</taxon>
    </lineage>
</organism>
<evidence type="ECO:0000256" key="2">
    <source>
        <dbReference type="ARBA" id="ARBA00022801"/>
    </source>
</evidence>
<dbReference type="RefSeq" id="WP_127199985.1">
    <property type="nucleotide sequence ID" value="NZ_RZNX01000006.1"/>
</dbReference>
<gene>
    <name evidence="4" type="ORF">EJP77_14605</name>
</gene>
<dbReference type="GO" id="GO:0004177">
    <property type="term" value="F:aminopeptidase activity"/>
    <property type="evidence" value="ECO:0007669"/>
    <property type="project" value="UniProtKB-EC"/>
</dbReference>
<dbReference type="Pfam" id="PF12697">
    <property type="entry name" value="Abhydrolase_6"/>
    <property type="match status" value="1"/>
</dbReference>
<protein>
    <submittedName>
        <fullName evidence="4">Alpha/beta hydrolase</fullName>
    </submittedName>
</protein>
<dbReference type="AlphaFoldDB" id="A0A3S1B727"/>
<dbReference type="PRINTS" id="PR00793">
    <property type="entry name" value="PROAMNOPTASE"/>
</dbReference>
<feature type="domain" description="AB hydrolase-1" evidence="3">
    <location>
        <begin position="36"/>
        <end position="310"/>
    </location>
</feature>
<dbReference type="GO" id="GO:0006508">
    <property type="term" value="P:proteolysis"/>
    <property type="evidence" value="ECO:0007669"/>
    <property type="project" value="InterPro"/>
</dbReference>